<reference evidence="3 4" key="1">
    <citation type="journal article" date="2004" name="Science">
        <title>The genome of the diatom Thalassiosira pseudonana: ecology, evolution, and metabolism.</title>
        <authorList>
            <person name="Armbrust E.V."/>
            <person name="Berges J.A."/>
            <person name="Bowler C."/>
            <person name="Green B.R."/>
            <person name="Martinez D."/>
            <person name="Putnam N.H."/>
            <person name="Zhou S."/>
            <person name="Allen A.E."/>
            <person name="Apt K.E."/>
            <person name="Bechner M."/>
            <person name="Brzezinski M.A."/>
            <person name="Chaal B.K."/>
            <person name="Chiovitti A."/>
            <person name="Davis A.K."/>
            <person name="Demarest M.S."/>
            <person name="Detter J.C."/>
            <person name="Glavina T."/>
            <person name="Goodstein D."/>
            <person name="Hadi M.Z."/>
            <person name="Hellsten U."/>
            <person name="Hildebrand M."/>
            <person name="Jenkins B.D."/>
            <person name="Jurka J."/>
            <person name="Kapitonov V.V."/>
            <person name="Kroger N."/>
            <person name="Lau W.W."/>
            <person name="Lane T.W."/>
            <person name="Larimer F.W."/>
            <person name="Lippmeier J.C."/>
            <person name="Lucas S."/>
            <person name="Medina M."/>
            <person name="Montsant A."/>
            <person name="Obornik M."/>
            <person name="Parker M.S."/>
            <person name="Palenik B."/>
            <person name="Pazour G.J."/>
            <person name="Richardson P.M."/>
            <person name="Rynearson T.A."/>
            <person name="Saito M.A."/>
            <person name="Schwartz D.C."/>
            <person name="Thamatrakoln K."/>
            <person name="Valentin K."/>
            <person name="Vardi A."/>
            <person name="Wilkerson F.P."/>
            <person name="Rokhsar D.S."/>
        </authorList>
    </citation>
    <scope>NUCLEOTIDE SEQUENCE [LARGE SCALE GENOMIC DNA]</scope>
    <source>
        <strain evidence="3 4">CCMP1335</strain>
    </source>
</reference>
<dbReference type="AlphaFoldDB" id="B8C5D6"/>
<dbReference type="RefSeq" id="XP_002290992.1">
    <property type="nucleotide sequence ID" value="XM_002290956.1"/>
</dbReference>
<dbReference type="InterPro" id="IPR001214">
    <property type="entry name" value="SET_dom"/>
</dbReference>
<evidence type="ECO:0000313" key="3">
    <source>
        <dbReference type="EMBL" id="EED91099.1"/>
    </source>
</evidence>
<dbReference type="SUPFAM" id="SSF82199">
    <property type="entry name" value="SET domain"/>
    <property type="match status" value="1"/>
</dbReference>
<dbReference type="Gene3D" id="2.170.270.10">
    <property type="entry name" value="SET domain"/>
    <property type="match status" value="1"/>
</dbReference>
<protein>
    <recommendedName>
        <fullName evidence="2">SET domain-containing protein</fullName>
    </recommendedName>
</protein>
<dbReference type="KEGG" id="tps:THAPSDRAFT_23034"/>
<feature type="compositionally biased region" description="Polar residues" evidence="1">
    <location>
        <begin position="56"/>
        <end position="74"/>
    </location>
</feature>
<evidence type="ECO:0000256" key="1">
    <source>
        <dbReference type="SAM" id="MobiDB-lite"/>
    </source>
</evidence>
<feature type="compositionally biased region" description="Basic and acidic residues" evidence="1">
    <location>
        <begin position="21"/>
        <end position="37"/>
    </location>
</feature>
<dbReference type="Proteomes" id="UP000001449">
    <property type="component" value="Chromosome 6"/>
</dbReference>
<organism evidence="3 4">
    <name type="scientific">Thalassiosira pseudonana</name>
    <name type="common">Marine diatom</name>
    <name type="synonym">Cyclotella nana</name>
    <dbReference type="NCBI Taxonomy" id="35128"/>
    <lineage>
        <taxon>Eukaryota</taxon>
        <taxon>Sar</taxon>
        <taxon>Stramenopiles</taxon>
        <taxon>Ochrophyta</taxon>
        <taxon>Bacillariophyta</taxon>
        <taxon>Coscinodiscophyceae</taxon>
        <taxon>Thalassiosirophycidae</taxon>
        <taxon>Thalassiosirales</taxon>
        <taxon>Thalassiosiraceae</taxon>
        <taxon>Thalassiosira</taxon>
    </lineage>
</organism>
<dbReference type="Pfam" id="PF00856">
    <property type="entry name" value="SET"/>
    <property type="match status" value="1"/>
</dbReference>
<proteinExistence type="predicted"/>
<dbReference type="HOGENOM" id="CLU_578079_0_0_1"/>
<dbReference type="OMA" id="PEWKDFR"/>
<gene>
    <name evidence="3" type="ORF">THAPSDRAFT_23034</name>
</gene>
<evidence type="ECO:0000313" key="4">
    <source>
        <dbReference type="Proteomes" id="UP000001449"/>
    </source>
</evidence>
<feature type="region of interest" description="Disordered" evidence="1">
    <location>
        <begin position="371"/>
        <end position="392"/>
    </location>
</feature>
<reference evidence="3 4" key="2">
    <citation type="journal article" date="2008" name="Nature">
        <title>The Phaeodactylum genome reveals the evolutionary history of diatom genomes.</title>
        <authorList>
            <person name="Bowler C."/>
            <person name="Allen A.E."/>
            <person name="Badger J.H."/>
            <person name="Grimwood J."/>
            <person name="Jabbari K."/>
            <person name="Kuo A."/>
            <person name="Maheswari U."/>
            <person name="Martens C."/>
            <person name="Maumus F."/>
            <person name="Otillar R.P."/>
            <person name="Rayko E."/>
            <person name="Salamov A."/>
            <person name="Vandepoele K."/>
            <person name="Beszteri B."/>
            <person name="Gruber A."/>
            <person name="Heijde M."/>
            <person name="Katinka M."/>
            <person name="Mock T."/>
            <person name="Valentin K."/>
            <person name="Verret F."/>
            <person name="Berges J.A."/>
            <person name="Brownlee C."/>
            <person name="Cadoret J.P."/>
            <person name="Chiovitti A."/>
            <person name="Choi C.J."/>
            <person name="Coesel S."/>
            <person name="De Martino A."/>
            <person name="Detter J.C."/>
            <person name="Durkin C."/>
            <person name="Falciatore A."/>
            <person name="Fournet J."/>
            <person name="Haruta M."/>
            <person name="Huysman M.J."/>
            <person name="Jenkins B.D."/>
            <person name="Jiroutova K."/>
            <person name="Jorgensen R.E."/>
            <person name="Joubert Y."/>
            <person name="Kaplan A."/>
            <person name="Kroger N."/>
            <person name="Kroth P.G."/>
            <person name="La Roche J."/>
            <person name="Lindquist E."/>
            <person name="Lommer M."/>
            <person name="Martin-Jezequel V."/>
            <person name="Lopez P.J."/>
            <person name="Lucas S."/>
            <person name="Mangogna M."/>
            <person name="McGinnis K."/>
            <person name="Medlin L.K."/>
            <person name="Montsant A."/>
            <person name="Oudot-Le Secq M.P."/>
            <person name="Napoli C."/>
            <person name="Obornik M."/>
            <person name="Parker M.S."/>
            <person name="Petit J.L."/>
            <person name="Porcel B.M."/>
            <person name="Poulsen N."/>
            <person name="Robison M."/>
            <person name="Rychlewski L."/>
            <person name="Rynearson T.A."/>
            <person name="Schmutz J."/>
            <person name="Shapiro H."/>
            <person name="Siaut M."/>
            <person name="Stanley M."/>
            <person name="Sussman M.R."/>
            <person name="Taylor A.R."/>
            <person name="Vardi A."/>
            <person name="von Dassow P."/>
            <person name="Vyverman W."/>
            <person name="Willis A."/>
            <person name="Wyrwicz L.S."/>
            <person name="Rokhsar D.S."/>
            <person name="Weissenbach J."/>
            <person name="Armbrust E.V."/>
            <person name="Green B.R."/>
            <person name="Van de Peer Y."/>
            <person name="Grigoriev I.V."/>
        </authorList>
    </citation>
    <scope>NUCLEOTIDE SEQUENCE [LARGE SCALE GENOMIC DNA]</scope>
    <source>
        <strain evidence="3 4">CCMP1335</strain>
    </source>
</reference>
<feature type="region of interest" description="Disordered" evidence="1">
    <location>
        <begin position="1"/>
        <end position="81"/>
    </location>
</feature>
<dbReference type="InterPro" id="IPR050869">
    <property type="entry name" value="H3K4_H4K5_MeTrfase"/>
</dbReference>
<dbReference type="InParanoid" id="B8C5D6"/>
<name>B8C5D6_THAPS</name>
<feature type="domain" description="SET" evidence="2">
    <location>
        <begin position="93"/>
        <end position="306"/>
    </location>
</feature>
<dbReference type="PROSITE" id="PS50280">
    <property type="entry name" value="SET"/>
    <property type="match status" value="1"/>
</dbReference>
<keyword evidence="4" id="KW-1185">Reference proteome</keyword>
<evidence type="ECO:0000259" key="2">
    <source>
        <dbReference type="PROSITE" id="PS50280"/>
    </source>
</evidence>
<dbReference type="PANTHER" id="PTHR12197:SF292">
    <property type="entry name" value="SET DOMAIN-CONTAINING PROTEIN"/>
    <property type="match status" value="1"/>
</dbReference>
<dbReference type="PANTHER" id="PTHR12197">
    <property type="entry name" value="HISTONE-LYSINE N-METHYLTRANSFERASE SMYD"/>
    <property type="match status" value="1"/>
</dbReference>
<dbReference type="GeneID" id="7448573"/>
<sequence>MAPSDPFACFGDESDDDSDVADGRNKADDDSDGRERACQLMETFNTKHDKPAAAGASQTAETPTASQFQSSYADQQKRAADLPWPHHPPLYLGPMYLDTSLTAEGGGRGYVAAQDLPPGTCVLVEEPFVNGWSEQQLGKSLGLESIHHLLELEGAKTIVGCMEELHPRKQKVDDVFASLGSDGVSSINPLDRIQIVDMMASMEEDTSYCQDAQSLATLANDRGVTNTDGSPLTTRDISRLLLTMRYNGFDSGIYLHFAMYNHDEDPNCIKFRPTTQAKERSNQLHYSEARTTRYVRKGEALTLHYLENPREVSHPTRRRILWDQHRFDIGDEDAYKAFLHLATTDTAGSSDEASKRRQAIFESELVSGKFPQSTVEESAVNEEDDHDSASATTNIEKSLDDLEEMMVELQTVFTSKTGQAVAENSSHFDRAAALELTVGELITAGEQSLENNHHILLSRCRRLHLDAIEILLSHCSNVLTEKQSTDMMTRFLVSVQPLLESQRKRLGSDHSDVARTYHDFAMGIQALLSHSPKKLVSLKLDGMKTLDQCSKIEHFCRSEKERIERLYPRDVDSILASVNG</sequence>
<dbReference type="EMBL" id="CM000643">
    <property type="protein sequence ID" value="EED91099.1"/>
    <property type="molecule type" value="Genomic_DNA"/>
</dbReference>
<dbReference type="PaxDb" id="35128-Thaps23034"/>
<dbReference type="eggNOG" id="ENOG502RSFT">
    <property type="taxonomic scope" value="Eukaryota"/>
</dbReference>
<accession>B8C5D6</accession>
<dbReference type="InterPro" id="IPR046341">
    <property type="entry name" value="SET_dom_sf"/>
</dbReference>